<evidence type="ECO:0000259" key="7">
    <source>
        <dbReference type="PROSITE" id="PS50850"/>
    </source>
</evidence>
<dbReference type="InterPro" id="IPR036259">
    <property type="entry name" value="MFS_trans_sf"/>
</dbReference>
<dbReference type="PANTHER" id="PTHR23505:SF79">
    <property type="entry name" value="PROTEIN SPINSTER"/>
    <property type="match status" value="1"/>
</dbReference>
<feature type="transmembrane region" description="Helical" evidence="6">
    <location>
        <begin position="79"/>
        <end position="98"/>
    </location>
</feature>
<reference evidence="8 9" key="1">
    <citation type="submission" date="2018-10" db="EMBL/GenBank/DDBJ databases">
        <authorList>
            <person name="Chen W.-M."/>
        </authorList>
    </citation>
    <scope>NUCLEOTIDE SEQUENCE [LARGE SCALE GENOMIC DNA]</scope>
    <source>
        <strain evidence="8 9">THS-13</strain>
    </source>
</reference>
<dbReference type="Proteomes" id="UP000282106">
    <property type="component" value="Unassembled WGS sequence"/>
</dbReference>
<feature type="transmembrane region" description="Helical" evidence="6">
    <location>
        <begin position="51"/>
        <end position="72"/>
    </location>
</feature>
<accession>A0A3N0VL26</accession>
<keyword evidence="3 6" id="KW-0812">Transmembrane</keyword>
<dbReference type="RefSeq" id="WP_123210328.1">
    <property type="nucleotide sequence ID" value="NZ_RJVO01000001.1"/>
</dbReference>
<feature type="transmembrane region" description="Helical" evidence="6">
    <location>
        <begin position="223"/>
        <end position="246"/>
    </location>
</feature>
<keyword evidence="2" id="KW-0813">Transport</keyword>
<sequence>MPQPLSRYYPWYVVGVLMLASTLSLLDRQILNLLVGSLRADFGINDSQVGLLLGLCFAVAYSVAGLPLGALADRGNRRNLIIAGLLFWSGAVAALAYARGYGDLLIARAAVAVGEAALAPAAYSLIASSFPPHQVARANSIYALGVCLGVGAAVAIGGLLTQVSVQPGATTLPLLGELRPRQYVLVLLALAGPLLALLLLTVREPPRPAPAGGRRPGLRLLWAHRRLLLLHNLGFAMFALSAYASAAWLPSYFIRNHGWTPGAFGLAYGLSVMLAGGAGVLFAGWLADRPRHRGDAAAPLRLGVYTAVASLLFGLGYLLPVDSRLAMAGVVPAAFLLSMPSVLWPAALQRLLPVEVLGRAVALNLMLTNLLGLGLGPTLVGVLNHAVFNDDQALDKSMFIVCGGAQLLAALLLRAALRAARPPAAEATAVH</sequence>
<evidence type="ECO:0000313" key="8">
    <source>
        <dbReference type="EMBL" id="ROH93473.1"/>
    </source>
</evidence>
<feature type="transmembrane region" description="Helical" evidence="6">
    <location>
        <begin position="183"/>
        <end position="202"/>
    </location>
</feature>
<evidence type="ECO:0000256" key="4">
    <source>
        <dbReference type="ARBA" id="ARBA00022989"/>
    </source>
</evidence>
<dbReference type="InterPro" id="IPR011701">
    <property type="entry name" value="MFS"/>
</dbReference>
<keyword evidence="9" id="KW-1185">Reference proteome</keyword>
<feature type="transmembrane region" description="Helical" evidence="6">
    <location>
        <begin position="140"/>
        <end position="163"/>
    </location>
</feature>
<keyword evidence="4 6" id="KW-1133">Transmembrane helix</keyword>
<dbReference type="InterPro" id="IPR020846">
    <property type="entry name" value="MFS_dom"/>
</dbReference>
<dbReference type="AlphaFoldDB" id="A0A3N0VL26"/>
<name>A0A3N0VL26_9GAMM</name>
<evidence type="ECO:0000256" key="5">
    <source>
        <dbReference type="ARBA" id="ARBA00023136"/>
    </source>
</evidence>
<proteinExistence type="predicted"/>
<evidence type="ECO:0000256" key="3">
    <source>
        <dbReference type="ARBA" id="ARBA00022692"/>
    </source>
</evidence>
<evidence type="ECO:0000256" key="6">
    <source>
        <dbReference type="SAM" id="Phobius"/>
    </source>
</evidence>
<dbReference type="GO" id="GO:0016020">
    <property type="term" value="C:membrane"/>
    <property type="evidence" value="ECO:0007669"/>
    <property type="project" value="UniProtKB-SubCell"/>
</dbReference>
<evidence type="ECO:0000256" key="2">
    <source>
        <dbReference type="ARBA" id="ARBA00022448"/>
    </source>
</evidence>
<dbReference type="Pfam" id="PF07690">
    <property type="entry name" value="MFS_1"/>
    <property type="match status" value="1"/>
</dbReference>
<dbReference type="Gene3D" id="1.20.1250.20">
    <property type="entry name" value="MFS general substrate transporter like domains"/>
    <property type="match status" value="1"/>
</dbReference>
<feature type="transmembrane region" description="Helical" evidence="6">
    <location>
        <begin position="299"/>
        <end position="319"/>
    </location>
</feature>
<dbReference type="GO" id="GO:0022857">
    <property type="term" value="F:transmembrane transporter activity"/>
    <property type="evidence" value="ECO:0007669"/>
    <property type="project" value="InterPro"/>
</dbReference>
<feature type="transmembrane region" description="Helical" evidence="6">
    <location>
        <begin position="397"/>
        <end position="417"/>
    </location>
</feature>
<feature type="domain" description="Major facilitator superfamily (MFS) profile" evidence="7">
    <location>
        <begin position="13"/>
        <end position="421"/>
    </location>
</feature>
<dbReference type="InParanoid" id="A0A3N0VL26"/>
<evidence type="ECO:0000256" key="1">
    <source>
        <dbReference type="ARBA" id="ARBA00004141"/>
    </source>
</evidence>
<feature type="transmembrane region" description="Helical" evidence="6">
    <location>
        <begin position="266"/>
        <end position="287"/>
    </location>
</feature>
<feature type="transmembrane region" description="Helical" evidence="6">
    <location>
        <begin position="12"/>
        <end position="31"/>
    </location>
</feature>
<comment type="caution">
    <text evidence="8">The sequence shown here is derived from an EMBL/GenBank/DDBJ whole genome shotgun (WGS) entry which is preliminary data.</text>
</comment>
<dbReference type="EMBL" id="RJVO01000001">
    <property type="protein sequence ID" value="ROH93473.1"/>
    <property type="molecule type" value="Genomic_DNA"/>
</dbReference>
<feature type="transmembrane region" description="Helical" evidence="6">
    <location>
        <begin position="356"/>
        <end position="377"/>
    </location>
</feature>
<dbReference type="FunCoup" id="A0A3N0VL26">
    <property type="interactions" value="286"/>
</dbReference>
<dbReference type="InterPro" id="IPR044770">
    <property type="entry name" value="MFS_spinster-like"/>
</dbReference>
<dbReference type="SUPFAM" id="SSF103473">
    <property type="entry name" value="MFS general substrate transporter"/>
    <property type="match status" value="1"/>
</dbReference>
<comment type="subcellular location">
    <subcellularLocation>
        <location evidence="1">Membrane</location>
        <topology evidence="1">Multi-pass membrane protein</topology>
    </subcellularLocation>
</comment>
<dbReference type="PROSITE" id="PS50850">
    <property type="entry name" value="MFS"/>
    <property type="match status" value="1"/>
</dbReference>
<keyword evidence="5 6" id="KW-0472">Membrane</keyword>
<feature type="transmembrane region" description="Helical" evidence="6">
    <location>
        <begin position="104"/>
        <end position="128"/>
    </location>
</feature>
<protein>
    <submittedName>
        <fullName evidence="8">MFS transporter</fullName>
    </submittedName>
</protein>
<dbReference type="PANTHER" id="PTHR23505">
    <property type="entry name" value="SPINSTER"/>
    <property type="match status" value="1"/>
</dbReference>
<gene>
    <name evidence="8" type="ORF">ED208_02855</name>
</gene>
<evidence type="ECO:0000313" key="9">
    <source>
        <dbReference type="Proteomes" id="UP000282106"/>
    </source>
</evidence>
<organism evidence="8 9">
    <name type="scientific">Stagnimonas aquatica</name>
    <dbReference type="NCBI Taxonomy" id="2689987"/>
    <lineage>
        <taxon>Bacteria</taxon>
        <taxon>Pseudomonadati</taxon>
        <taxon>Pseudomonadota</taxon>
        <taxon>Gammaproteobacteria</taxon>
        <taxon>Nevskiales</taxon>
        <taxon>Nevskiaceae</taxon>
        <taxon>Stagnimonas</taxon>
    </lineage>
</organism>
<feature type="transmembrane region" description="Helical" evidence="6">
    <location>
        <begin position="325"/>
        <end position="344"/>
    </location>
</feature>